<dbReference type="InterPro" id="IPR013815">
    <property type="entry name" value="ATP_grasp_subdomain_1"/>
</dbReference>
<dbReference type="InterPro" id="IPR003135">
    <property type="entry name" value="ATP-grasp_carboxylate-amine"/>
</dbReference>
<evidence type="ECO:0000256" key="5">
    <source>
        <dbReference type="PROSITE-ProRule" id="PRU00409"/>
    </source>
</evidence>
<dbReference type="InterPro" id="IPR052032">
    <property type="entry name" value="ATP-dep_AA_Ligase"/>
</dbReference>
<dbReference type="PANTHER" id="PTHR43585:SF2">
    <property type="entry name" value="ATP-GRASP ENZYME FSQD"/>
    <property type="match status" value="1"/>
</dbReference>
<organism evidence="7 8">
    <name type="scientific">Microbacterium croceum</name>
    <dbReference type="NCBI Taxonomy" id="2851645"/>
    <lineage>
        <taxon>Bacteria</taxon>
        <taxon>Bacillati</taxon>
        <taxon>Actinomycetota</taxon>
        <taxon>Actinomycetes</taxon>
        <taxon>Micrococcales</taxon>
        <taxon>Microbacteriaceae</taxon>
        <taxon>Microbacterium</taxon>
    </lineage>
</organism>
<dbReference type="PANTHER" id="PTHR43585">
    <property type="entry name" value="FUMIPYRROLE BIOSYNTHESIS PROTEIN C"/>
    <property type="match status" value="1"/>
</dbReference>
<evidence type="ECO:0000259" key="6">
    <source>
        <dbReference type="PROSITE" id="PS50975"/>
    </source>
</evidence>
<protein>
    <submittedName>
        <fullName evidence="7">ATP-grasp domain-containing protein</fullName>
    </submittedName>
</protein>
<sequence>MTTFLVCRWEPNSIAALLDRGLELIVLFDEWEAANRTFDSDLLGRISRTITVASFDAMDHLSMVASGLLEEGTVIDQVVVVDERGLLGAGYLAAALGVPGPSVLQSVRVRDKRAMKLAAASAGVRIAKFATLPADVPEAVSAAQDRVGFPCVVKPVAGMGTTATARIDSSAELSTWLDANAESAPFMVEEFISGREYHVDAVWKEGRIIEIAVCRYMKPRIEIDNPNILNGAILIRRDLDQELYEQVEQMHDALAGPFEFSTGITHAEFFEIAPGELVFSEIALRCGGAGAMNIHRPRGADMREVWAAAMAGDPADALPVLEDSTDQHLAWLLLAPTAAGTVVRIPTDEEIASYPYILDVERLAKVGDTVRLHSLTAGMTTVISGADEDELHTRALELADSLTFEVEVGEDAHA</sequence>
<evidence type="ECO:0000313" key="7">
    <source>
        <dbReference type="EMBL" id="MCK2037023.1"/>
    </source>
</evidence>
<dbReference type="Proteomes" id="UP001300096">
    <property type="component" value="Unassembled WGS sequence"/>
</dbReference>
<gene>
    <name evidence="7" type="ORF">KZC51_12865</name>
</gene>
<dbReference type="Gene3D" id="3.30.470.20">
    <property type="entry name" value="ATP-grasp fold, B domain"/>
    <property type="match status" value="1"/>
</dbReference>
<evidence type="ECO:0000313" key="8">
    <source>
        <dbReference type="Proteomes" id="UP001300096"/>
    </source>
</evidence>
<proteinExistence type="predicted"/>
<keyword evidence="2 5" id="KW-0547">Nucleotide-binding</keyword>
<dbReference type="Gene3D" id="3.30.1490.20">
    <property type="entry name" value="ATP-grasp fold, A domain"/>
    <property type="match status" value="1"/>
</dbReference>
<evidence type="ECO:0000256" key="1">
    <source>
        <dbReference type="ARBA" id="ARBA00022598"/>
    </source>
</evidence>
<keyword evidence="8" id="KW-1185">Reference proteome</keyword>
<name>A0ABT0FG51_9MICO</name>
<dbReference type="InterPro" id="IPR011761">
    <property type="entry name" value="ATP-grasp"/>
</dbReference>
<reference evidence="7 8" key="1">
    <citation type="submission" date="2021-06" db="EMBL/GenBank/DDBJ databases">
        <title>Genome-based taxonomic framework of Microbacterium strains isolated from marine environment, the description of four new species and reclassification of four preexisting species.</title>
        <authorList>
            <person name="Lee S.D."/>
            <person name="Kim S.-M."/>
            <person name="Byeon Y.-S."/>
            <person name="Yang H.L."/>
            <person name="Kim I.S."/>
        </authorList>
    </citation>
    <scope>NUCLEOTIDE SEQUENCE [LARGE SCALE GENOMIC DNA]</scope>
    <source>
        <strain evidence="7 8">SSW1-49</strain>
    </source>
</reference>
<evidence type="ECO:0000256" key="2">
    <source>
        <dbReference type="ARBA" id="ARBA00022741"/>
    </source>
</evidence>
<dbReference type="RefSeq" id="WP_247630343.1">
    <property type="nucleotide sequence ID" value="NZ_JAHWXN010000001.1"/>
</dbReference>
<evidence type="ECO:0000256" key="4">
    <source>
        <dbReference type="ARBA" id="ARBA00022840"/>
    </source>
</evidence>
<keyword evidence="3" id="KW-0658">Purine biosynthesis</keyword>
<keyword evidence="4 5" id="KW-0067">ATP-binding</keyword>
<comment type="caution">
    <text evidence="7">The sequence shown here is derived from an EMBL/GenBank/DDBJ whole genome shotgun (WGS) entry which is preliminary data.</text>
</comment>
<evidence type="ECO:0000256" key="3">
    <source>
        <dbReference type="ARBA" id="ARBA00022755"/>
    </source>
</evidence>
<dbReference type="Gene3D" id="3.40.50.20">
    <property type="match status" value="1"/>
</dbReference>
<feature type="domain" description="ATP-grasp" evidence="6">
    <location>
        <begin position="116"/>
        <end position="311"/>
    </location>
</feature>
<dbReference type="SUPFAM" id="SSF56059">
    <property type="entry name" value="Glutathione synthetase ATP-binding domain-like"/>
    <property type="match status" value="1"/>
</dbReference>
<dbReference type="Pfam" id="PF02222">
    <property type="entry name" value="ATP-grasp"/>
    <property type="match status" value="1"/>
</dbReference>
<keyword evidence="1" id="KW-0436">Ligase</keyword>
<accession>A0ABT0FG51</accession>
<dbReference type="EMBL" id="JAHWXN010000001">
    <property type="protein sequence ID" value="MCK2037023.1"/>
    <property type="molecule type" value="Genomic_DNA"/>
</dbReference>
<dbReference type="PROSITE" id="PS50975">
    <property type="entry name" value="ATP_GRASP"/>
    <property type="match status" value="1"/>
</dbReference>